<evidence type="ECO:0000313" key="3">
    <source>
        <dbReference type="Proteomes" id="UP001151760"/>
    </source>
</evidence>
<feature type="compositionally biased region" description="Basic and acidic residues" evidence="1">
    <location>
        <begin position="167"/>
        <end position="179"/>
    </location>
</feature>
<name>A0ABQ4YEF1_9ASTR</name>
<keyword evidence="3" id="KW-1185">Reference proteome</keyword>
<reference evidence="2" key="2">
    <citation type="submission" date="2022-01" db="EMBL/GenBank/DDBJ databases">
        <authorList>
            <person name="Yamashiro T."/>
            <person name="Shiraishi A."/>
            <person name="Satake H."/>
            <person name="Nakayama K."/>
        </authorList>
    </citation>
    <scope>NUCLEOTIDE SEQUENCE</scope>
</reference>
<accession>A0ABQ4YEF1</accession>
<dbReference type="EMBL" id="BQNB010010329">
    <property type="protein sequence ID" value="GJS75791.1"/>
    <property type="molecule type" value="Genomic_DNA"/>
</dbReference>
<dbReference type="Proteomes" id="UP001151760">
    <property type="component" value="Unassembled WGS sequence"/>
</dbReference>
<evidence type="ECO:0000256" key="1">
    <source>
        <dbReference type="SAM" id="MobiDB-lite"/>
    </source>
</evidence>
<proteinExistence type="predicted"/>
<sequence>MFGPRSCLHMVSIPSWQPIRPTACGRRYATNKTICLRGYLIRQRHVDNDQDPEVSTTSELFALANGPSWTPISINSCVVDDDYYYLGDEDALPHDLANFDVEDLINVDDDGVEKMSTDVARSHGGDGGGDDRPPSHVVPTGCGGCFANRGKGRRKPNLGGRGAAAEYPDKPKPFAKGDRRSGAVVLPSLEKTLLTSGRTWIPVLPAGQCQSRLILGYLDYSIN</sequence>
<reference evidence="2" key="1">
    <citation type="journal article" date="2022" name="Int. J. Mol. Sci.">
        <title>Draft Genome of Tanacetum Coccineum: Genomic Comparison of Closely Related Tanacetum-Family Plants.</title>
        <authorList>
            <person name="Yamashiro T."/>
            <person name="Shiraishi A."/>
            <person name="Nakayama K."/>
            <person name="Satake H."/>
        </authorList>
    </citation>
    <scope>NUCLEOTIDE SEQUENCE</scope>
</reference>
<evidence type="ECO:0000313" key="2">
    <source>
        <dbReference type="EMBL" id="GJS75791.1"/>
    </source>
</evidence>
<organism evidence="2 3">
    <name type="scientific">Tanacetum coccineum</name>
    <dbReference type="NCBI Taxonomy" id="301880"/>
    <lineage>
        <taxon>Eukaryota</taxon>
        <taxon>Viridiplantae</taxon>
        <taxon>Streptophyta</taxon>
        <taxon>Embryophyta</taxon>
        <taxon>Tracheophyta</taxon>
        <taxon>Spermatophyta</taxon>
        <taxon>Magnoliopsida</taxon>
        <taxon>eudicotyledons</taxon>
        <taxon>Gunneridae</taxon>
        <taxon>Pentapetalae</taxon>
        <taxon>asterids</taxon>
        <taxon>campanulids</taxon>
        <taxon>Asterales</taxon>
        <taxon>Asteraceae</taxon>
        <taxon>Asteroideae</taxon>
        <taxon>Anthemideae</taxon>
        <taxon>Anthemidinae</taxon>
        <taxon>Tanacetum</taxon>
    </lineage>
</organism>
<comment type="caution">
    <text evidence="2">The sequence shown here is derived from an EMBL/GenBank/DDBJ whole genome shotgun (WGS) entry which is preliminary data.</text>
</comment>
<gene>
    <name evidence="2" type="ORF">Tco_0725672</name>
</gene>
<feature type="region of interest" description="Disordered" evidence="1">
    <location>
        <begin position="153"/>
        <end position="179"/>
    </location>
</feature>
<protein>
    <submittedName>
        <fullName evidence="2">Uncharacterized protein</fullName>
    </submittedName>
</protein>